<dbReference type="AlphaFoldDB" id="A0A9X1NB18"/>
<feature type="domain" description="Outer membrane channel protein CpnT-like N-terminal" evidence="1">
    <location>
        <begin position="5"/>
        <end position="146"/>
    </location>
</feature>
<dbReference type="Pfam" id="PF25547">
    <property type="entry name" value="WXG100_2"/>
    <property type="match status" value="1"/>
</dbReference>
<gene>
    <name evidence="2" type="ORF">LR394_05930</name>
</gene>
<organism evidence="2 3">
    <name type="scientific">Kineosporia babensis</name>
    <dbReference type="NCBI Taxonomy" id="499548"/>
    <lineage>
        <taxon>Bacteria</taxon>
        <taxon>Bacillati</taxon>
        <taxon>Actinomycetota</taxon>
        <taxon>Actinomycetes</taxon>
        <taxon>Kineosporiales</taxon>
        <taxon>Kineosporiaceae</taxon>
        <taxon>Kineosporia</taxon>
    </lineage>
</organism>
<sequence length="222" mass="22695">MSIDLPEPVTWLLGLAGVYWPDIDEDAVRELAGHVRQFGDDLLAGQDTATGTISSVGSAYTGGSYDTLAASWSNASSGHMSAMLTACEGCALGLESTAMMIELTKAAAVAHLTMLATTVAAAQAATVATFGLSQAASAAAIAAARMTTNWLTTQLVGYITGQLILTAVGPLEEKVEAAVSGLVYEQLAKAAVATSSGTMTMDPDQVTTHAQTIDAYASEVVD</sequence>
<evidence type="ECO:0000313" key="2">
    <source>
        <dbReference type="EMBL" id="MCD5310425.1"/>
    </source>
</evidence>
<protein>
    <recommendedName>
        <fullName evidence="1">Outer membrane channel protein CpnT-like N-terminal domain-containing protein</fullName>
    </recommendedName>
</protein>
<dbReference type="RefSeq" id="WP_231439350.1">
    <property type="nucleotide sequence ID" value="NZ_JAJOMB010000002.1"/>
</dbReference>
<evidence type="ECO:0000313" key="3">
    <source>
        <dbReference type="Proteomes" id="UP001138997"/>
    </source>
</evidence>
<dbReference type="InterPro" id="IPR057746">
    <property type="entry name" value="CpnT-like_N"/>
</dbReference>
<feature type="non-terminal residue" evidence="2">
    <location>
        <position position="222"/>
    </location>
</feature>
<dbReference type="Proteomes" id="UP001138997">
    <property type="component" value="Unassembled WGS sequence"/>
</dbReference>
<accession>A0A9X1NB18</accession>
<evidence type="ECO:0000259" key="1">
    <source>
        <dbReference type="Pfam" id="PF25547"/>
    </source>
</evidence>
<reference evidence="2" key="1">
    <citation type="submission" date="2021-11" db="EMBL/GenBank/DDBJ databases">
        <title>Streptomyces corallinus and Kineosporia corallina sp. nov., two new coral-derived marine actinobacteria.</title>
        <authorList>
            <person name="Buangrab K."/>
            <person name="Sutthacheep M."/>
            <person name="Yeemin T."/>
            <person name="Harunari E."/>
            <person name="Igarashi Y."/>
            <person name="Sripreechasak P."/>
            <person name="Kanchanasin P."/>
            <person name="Tanasupawat S."/>
            <person name="Phongsopitanun W."/>
        </authorList>
    </citation>
    <scope>NUCLEOTIDE SEQUENCE</scope>
    <source>
        <strain evidence="2">JCM 31032</strain>
    </source>
</reference>
<proteinExistence type="predicted"/>
<dbReference type="EMBL" id="JAJOMB010000002">
    <property type="protein sequence ID" value="MCD5310425.1"/>
    <property type="molecule type" value="Genomic_DNA"/>
</dbReference>
<keyword evidence="3" id="KW-1185">Reference proteome</keyword>
<name>A0A9X1NB18_9ACTN</name>
<comment type="caution">
    <text evidence="2">The sequence shown here is derived from an EMBL/GenBank/DDBJ whole genome shotgun (WGS) entry which is preliminary data.</text>
</comment>